<accession>A0ABR0B6R1</accession>
<reference evidence="1 2" key="1">
    <citation type="journal article" date="2023" name="Nucleic Acids Res.">
        <title>The hologenome of Daphnia magna reveals possible DNA methylation and microbiome-mediated evolution of the host genome.</title>
        <authorList>
            <person name="Chaturvedi A."/>
            <person name="Li X."/>
            <person name="Dhandapani V."/>
            <person name="Marshall H."/>
            <person name="Kissane S."/>
            <person name="Cuenca-Cambronero M."/>
            <person name="Asole G."/>
            <person name="Calvet F."/>
            <person name="Ruiz-Romero M."/>
            <person name="Marangio P."/>
            <person name="Guigo R."/>
            <person name="Rago D."/>
            <person name="Mirbahai L."/>
            <person name="Eastwood N."/>
            <person name="Colbourne J.K."/>
            <person name="Zhou J."/>
            <person name="Mallon E."/>
            <person name="Orsini L."/>
        </authorList>
    </citation>
    <scope>NUCLEOTIDE SEQUENCE [LARGE SCALE GENOMIC DNA]</scope>
    <source>
        <strain evidence="1">LRV0_1</strain>
    </source>
</reference>
<evidence type="ECO:0000313" key="2">
    <source>
        <dbReference type="Proteomes" id="UP001234178"/>
    </source>
</evidence>
<protein>
    <submittedName>
        <fullName evidence="1">Uncharacterized protein</fullName>
    </submittedName>
</protein>
<proteinExistence type="predicted"/>
<organism evidence="1 2">
    <name type="scientific">Daphnia magna</name>
    <dbReference type="NCBI Taxonomy" id="35525"/>
    <lineage>
        <taxon>Eukaryota</taxon>
        <taxon>Metazoa</taxon>
        <taxon>Ecdysozoa</taxon>
        <taxon>Arthropoda</taxon>
        <taxon>Crustacea</taxon>
        <taxon>Branchiopoda</taxon>
        <taxon>Diplostraca</taxon>
        <taxon>Cladocera</taxon>
        <taxon>Anomopoda</taxon>
        <taxon>Daphniidae</taxon>
        <taxon>Daphnia</taxon>
    </lineage>
</organism>
<dbReference type="EMBL" id="JAOYFB010000040">
    <property type="protein sequence ID" value="KAK4037370.1"/>
    <property type="molecule type" value="Genomic_DNA"/>
</dbReference>
<sequence>MEFLPLRQSGSLAQSSVCHRFKFRQVVLFQPLLVSESFCQQFHGLAILIRPVLQAACQLPHAAISPLNTGRGSAGRFTSVVVVGGESLLGDSVNCSSTAISPSATSSCSRSLVLSSTVEISASFRVSSATLSYLDFALSVFTRRSFLSFDVLPVCPAPISSPIRVSLSAVKSSLVSQETFIIDAPLAWRLLTFTVSVEESPPVSGVSSCSIIRVLLSSIRISSLCFFIALEDSNAAIFCNEQCMSDL</sequence>
<gene>
    <name evidence="1" type="ORF">OUZ56_029407</name>
</gene>
<name>A0ABR0B6R1_9CRUS</name>
<evidence type="ECO:0000313" key="1">
    <source>
        <dbReference type="EMBL" id="KAK4037370.1"/>
    </source>
</evidence>
<dbReference type="Proteomes" id="UP001234178">
    <property type="component" value="Unassembled WGS sequence"/>
</dbReference>
<comment type="caution">
    <text evidence="1">The sequence shown here is derived from an EMBL/GenBank/DDBJ whole genome shotgun (WGS) entry which is preliminary data.</text>
</comment>
<keyword evidence="2" id="KW-1185">Reference proteome</keyword>